<dbReference type="Proteomes" id="UP000279860">
    <property type="component" value="Unassembled WGS sequence"/>
</dbReference>
<accession>A0A3P1YPJ3</accession>
<reference evidence="1 2" key="1">
    <citation type="submission" date="2018-11" db="EMBL/GenBank/DDBJ databases">
        <title>Genomes From Bacteria Associated with the Canine Oral Cavity: a Test Case for Automated Genome-Based Taxonomic Assignment.</title>
        <authorList>
            <person name="Coil D.A."/>
            <person name="Jospin G."/>
            <person name="Darling A.E."/>
            <person name="Wallis C."/>
            <person name="Davis I.J."/>
            <person name="Harris S."/>
            <person name="Eisen J.A."/>
            <person name="Holcombe L.J."/>
            <person name="O'Flynn C."/>
        </authorList>
    </citation>
    <scope>NUCLEOTIDE SEQUENCE [LARGE SCALE GENOMIC DNA]</scope>
    <source>
        <strain evidence="1 2">OH1426_COT-023</strain>
    </source>
</reference>
<dbReference type="RefSeq" id="WP_124790533.1">
    <property type="nucleotide sequence ID" value="NZ_RQYN01000042.1"/>
</dbReference>
<gene>
    <name evidence="1" type="ORF">EII41_10325</name>
</gene>
<organism evidence="1 2">
    <name type="scientific">Tannerella forsythia</name>
    <name type="common">Bacteroides forsythus</name>
    <dbReference type="NCBI Taxonomy" id="28112"/>
    <lineage>
        <taxon>Bacteria</taxon>
        <taxon>Pseudomonadati</taxon>
        <taxon>Bacteroidota</taxon>
        <taxon>Bacteroidia</taxon>
        <taxon>Bacteroidales</taxon>
        <taxon>Tannerellaceae</taxon>
        <taxon>Tannerella</taxon>
    </lineage>
</organism>
<evidence type="ECO:0000313" key="2">
    <source>
        <dbReference type="Proteomes" id="UP000279860"/>
    </source>
</evidence>
<dbReference type="AlphaFoldDB" id="A0A3P1YPJ3"/>
<dbReference type="EMBL" id="RQYN01000042">
    <property type="protein sequence ID" value="RRD72961.1"/>
    <property type="molecule type" value="Genomic_DNA"/>
</dbReference>
<name>A0A3P1YPJ3_TANFO</name>
<comment type="caution">
    <text evidence="1">The sequence shown here is derived from an EMBL/GenBank/DDBJ whole genome shotgun (WGS) entry which is preliminary data.</text>
</comment>
<proteinExistence type="predicted"/>
<evidence type="ECO:0000313" key="1">
    <source>
        <dbReference type="EMBL" id="RRD72961.1"/>
    </source>
</evidence>
<sequence>MKKTVILFFLMSVFCFSCNKDEINKDKIDIEKKDCTAAFGTKGLTLYTFNPFTAEEWKKTDHNELIRRRQIPDDFLKKMNTHELFVQFIHMDMAKDALLFNTNQQGFRRIIDLYNMLQELYKRDDTPDYFIRKLQEVNIKEVKNNECHFHYLCLRMLSAQKEVIGKMNKSQTLNYINTVSQIITEIAELSFTDPNWQTLSSYDFEMIGHGNIMIKYEYPPFMELMQSNKKVRLYMDGVIPLDKELIGLIENCMMKFYKQLNS</sequence>
<protein>
    <submittedName>
        <fullName evidence="1">Uncharacterized protein</fullName>
    </submittedName>
</protein>